<dbReference type="PANTHER" id="PTHR11480">
    <property type="entry name" value="SAPOSIN-RELATED"/>
    <property type="match status" value="1"/>
</dbReference>
<evidence type="ECO:0000256" key="1">
    <source>
        <dbReference type="ARBA" id="ARBA00004613"/>
    </source>
</evidence>
<keyword evidence="5" id="KW-1015">Disulfide bond</keyword>
<keyword evidence="3" id="KW-0732">Signal</keyword>
<feature type="domain" description="Saposin B-type" evidence="7">
    <location>
        <begin position="466"/>
        <end position="548"/>
    </location>
</feature>
<evidence type="ECO:0000313" key="9">
    <source>
        <dbReference type="EMBL" id="KAL5104542.1"/>
    </source>
</evidence>
<name>A0ABR4Q4P1_9CEST</name>
<comment type="subcellular location">
    <subcellularLocation>
        <location evidence="1">Secreted</location>
    </subcellularLocation>
</comment>
<dbReference type="InterPro" id="IPR007856">
    <property type="entry name" value="SapB_1"/>
</dbReference>
<dbReference type="InterPro" id="IPR008138">
    <property type="entry name" value="SapB_2"/>
</dbReference>
<comment type="caution">
    <text evidence="9">The sequence shown here is derived from an EMBL/GenBank/DDBJ whole genome shotgun (WGS) entry which is preliminary data.</text>
</comment>
<feature type="domain" description="Saposin A-type" evidence="8">
    <location>
        <begin position="853"/>
        <end position="892"/>
    </location>
</feature>
<feature type="domain" description="Saposin B-type" evidence="7">
    <location>
        <begin position="205"/>
        <end position="286"/>
    </location>
</feature>
<reference evidence="9 10" key="1">
    <citation type="journal article" date="2022" name="Front. Cell. Infect. Microbiol.">
        <title>The Genomes of Two Strains of Taenia crassiceps the Animal Model for the Study of Human Cysticercosis.</title>
        <authorList>
            <person name="Bobes R.J."/>
            <person name="Estrada K."/>
            <person name="Rios-Valencia D.G."/>
            <person name="Calderon-Gallegos A."/>
            <person name="de la Torre P."/>
            <person name="Carrero J.C."/>
            <person name="Sanchez-Flores A."/>
            <person name="Laclette J.P."/>
        </authorList>
    </citation>
    <scope>NUCLEOTIDE SEQUENCE [LARGE SCALE GENOMIC DNA]</scope>
    <source>
        <strain evidence="9">WFUcys</strain>
    </source>
</reference>
<feature type="domain" description="Saposin A-type" evidence="8">
    <location>
        <begin position="547"/>
        <end position="587"/>
    </location>
</feature>
<dbReference type="PROSITE" id="PS51110">
    <property type="entry name" value="SAP_A"/>
    <property type="match status" value="3"/>
</dbReference>
<keyword evidence="10" id="KW-1185">Reference proteome</keyword>
<dbReference type="SMART" id="SM00162">
    <property type="entry name" value="SAPA"/>
    <property type="match status" value="3"/>
</dbReference>
<feature type="domain" description="Saposin A-type" evidence="8">
    <location>
        <begin position="717"/>
        <end position="757"/>
    </location>
</feature>
<evidence type="ECO:0000256" key="2">
    <source>
        <dbReference type="ARBA" id="ARBA00022525"/>
    </source>
</evidence>
<dbReference type="Proteomes" id="UP001651158">
    <property type="component" value="Unassembled WGS sequence"/>
</dbReference>
<dbReference type="SUPFAM" id="SSF47862">
    <property type="entry name" value="Saposin"/>
    <property type="match status" value="5"/>
</dbReference>
<keyword evidence="2" id="KW-0964">Secreted</keyword>
<evidence type="ECO:0000256" key="3">
    <source>
        <dbReference type="ARBA" id="ARBA00022729"/>
    </source>
</evidence>
<dbReference type="PROSITE" id="PS50015">
    <property type="entry name" value="SAP_B"/>
    <property type="match status" value="5"/>
</dbReference>
<dbReference type="InterPro" id="IPR008373">
    <property type="entry name" value="Saposin"/>
</dbReference>
<dbReference type="InterPro" id="IPR003119">
    <property type="entry name" value="SAP_A"/>
</dbReference>
<evidence type="ECO:0000259" key="8">
    <source>
        <dbReference type="PROSITE" id="PS51110"/>
    </source>
</evidence>
<dbReference type="EMBL" id="JAKROA010000012">
    <property type="protein sequence ID" value="KAL5104542.1"/>
    <property type="molecule type" value="Genomic_DNA"/>
</dbReference>
<dbReference type="Gene3D" id="1.10.225.10">
    <property type="entry name" value="Saposin-like"/>
    <property type="match status" value="5"/>
</dbReference>
<dbReference type="InterPro" id="IPR011001">
    <property type="entry name" value="Saposin-like"/>
</dbReference>
<dbReference type="Pfam" id="PF03489">
    <property type="entry name" value="SapB_2"/>
    <property type="match status" value="3"/>
</dbReference>
<feature type="domain" description="Saposin B-type" evidence="7">
    <location>
        <begin position="379"/>
        <end position="460"/>
    </location>
</feature>
<evidence type="ECO:0000256" key="4">
    <source>
        <dbReference type="ARBA" id="ARBA00022737"/>
    </source>
</evidence>
<evidence type="ECO:0000313" key="10">
    <source>
        <dbReference type="Proteomes" id="UP001651158"/>
    </source>
</evidence>
<organism evidence="9 10">
    <name type="scientific">Taenia crassiceps</name>
    <dbReference type="NCBI Taxonomy" id="6207"/>
    <lineage>
        <taxon>Eukaryota</taxon>
        <taxon>Metazoa</taxon>
        <taxon>Spiralia</taxon>
        <taxon>Lophotrochozoa</taxon>
        <taxon>Platyhelminthes</taxon>
        <taxon>Cestoda</taxon>
        <taxon>Eucestoda</taxon>
        <taxon>Cyclophyllidea</taxon>
        <taxon>Taeniidae</taxon>
        <taxon>Taenia</taxon>
    </lineage>
</organism>
<dbReference type="PRINTS" id="PR01797">
    <property type="entry name" value="SAPOSIN"/>
</dbReference>
<accession>A0ABR4Q4P1</accession>
<feature type="domain" description="Saposin B-type" evidence="7">
    <location>
        <begin position="293"/>
        <end position="373"/>
    </location>
</feature>
<dbReference type="Pfam" id="PF02199">
    <property type="entry name" value="SapA"/>
    <property type="match status" value="3"/>
</dbReference>
<keyword evidence="4" id="KW-0677">Repeat</keyword>
<dbReference type="SMART" id="SM00741">
    <property type="entry name" value="SapB"/>
    <property type="match status" value="6"/>
</dbReference>
<proteinExistence type="predicted"/>
<protein>
    <submittedName>
        <fullName evidence="9">Prosaposin</fullName>
    </submittedName>
</protein>
<dbReference type="Pfam" id="PF05184">
    <property type="entry name" value="SapB_1"/>
    <property type="match status" value="4"/>
</dbReference>
<evidence type="ECO:0000256" key="5">
    <source>
        <dbReference type="ARBA" id="ARBA00023157"/>
    </source>
</evidence>
<dbReference type="PANTHER" id="PTHR11480:SF3">
    <property type="entry name" value="BCDNA.GH08312"/>
    <property type="match status" value="1"/>
</dbReference>
<evidence type="ECO:0000259" key="7">
    <source>
        <dbReference type="PROSITE" id="PS50015"/>
    </source>
</evidence>
<dbReference type="InterPro" id="IPR008139">
    <property type="entry name" value="SaposinB_dom"/>
</dbReference>
<sequence>MIQDNDTKDAISSYLKKAICYELPLQVVDICKRTIDAYIGVLMDLAGSELDPGPTCALFGLCPTETIEMEPDASLKTEAYSWIQRPAPTGFEFFHSRLSYSDASSDADTCTECRNVFSRIRDQTKDPIFDQALKQVVKDSLCESFGYFKAMEVDSMIDNASSMNITDLCYFFKQCTDGASPAVKALIASRYRIFAPPSQAPSVSIPFVCPVCEMLLKKVIDLVINNRSEAAIVWALEEACHMLPSEAQRACIQYVDAYSDLIIREIMAGTAPKLICLSFGACGAMVAVPAVAGESECRLCEVIVDTIYENLENNSTKEDIIKALETACNYLPYVKAQCTELVDKYSSQVIDLLVNGVPPKEVCQKIGFCSKIVVAESSVKDSCAICEVVFTELYYKLRDNATVGRIEDLLEHLCKYVPSTYVNTCQSWVEQNTASIIGFVVHKYPPKEICEELSICYHRVPSEPSIGGKCEICKEIIDFIYTRIEDGATADQIEKVLEHVCDYLPSESLRSTCHEYVKAYTQILIDLLVRNLPSKEICQELRLCPSDALIKRLCAGGPSAWCRDGYTAKLCSQEAFCNEFIWQQPTASDAISRLPVVRKYDCSKLSTLEERCSDERLMRLCGFGPLCTGYKRPLVDPSNACRFCRNLLTQRLTYGSFALDCSIYVNPMERRRCQSIRSLKIPGRVPFSNLDSICKENRLCDEPVESPPIHANAPLQRLIGDDPCLWGPSVTCRDADIAARCGVTAYCQRHVWQADQPPSRAERVPGLALVDCSRPLRELCVSPSLRYCGRSILEQCRQYTASDSVGSDMRHEMCKDRPLSFCSDPRMVKLCGMGEYCEAMSMTPTSPLPPTTEAPRDPRCRLGPAFVCQTYANAVLCDQVEMCRRRFWPQGV</sequence>
<feature type="domain" description="Saposin B-type" evidence="7">
    <location>
        <begin position="1"/>
        <end position="66"/>
    </location>
</feature>
<keyword evidence="6" id="KW-0325">Glycoprotein</keyword>
<gene>
    <name evidence="9" type="ORF">TcWFU_009514</name>
</gene>
<dbReference type="InterPro" id="IPR051428">
    <property type="entry name" value="Sphingo_Act-Surfact_Prot"/>
</dbReference>
<evidence type="ECO:0000256" key="6">
    <source>
        <dbReference type="ARBA" id="ARBA00023180"/>
    </source>
</evidence>